<proteinExistence type="predicted"/>
<protein>
    <submittedName>
        <fullName evidence="2">Uncharacterized protein</fullName>
    </submittedName>
</protein>
<dbReference type="EMBL" id="LFNT01000061">
    <property type="protein sequence ID" value="KMS69384.1"/>
    <property type="molecule type" value="Genomic_DNA"/>
</dbReference>
<name>A0A0J7Z0P8_STRVR</name>
<gene>
    <name evidence="2" type="ORF">ACM01_35505</name>
</gene>
<dbReference type="AlphaFoldDB" id="A0A0J7Z0P8"/>
<evidence type="ECO:0000313" key="3">
    <source>
        <dbReference type="Proteomes" id="UP000037432"/>
    </source>
</evidence>
<dbReference type="Proteomes" id="UP000037432">
    <property type="component" value="Unassembled WGS sequence"/>
</dbReference>
<feature type="region of interest" description="Disordered" evidence="1">
    <location>
        <begin position="30"/>
        <end position="49"/>
    </location>
</feature>
<reference evidence="2 3" key="1">
    <citation type="submission" date="2015-06" db="EMBL/GenBank/DDBJ databases">
        <authorList>
            <person name="Ju K.-S."/>
            <person name="Doroghazi J.R."/>
            <person name="Metcalf W.W."/>
        </authorList>
    </citation>
    <scope>NUCLEOTIDE SEQUENCE [LARGE SCALE GENOMIC DNA]</scope>
    <source>
        <strain evidence="2 3">NRRL 3414</strain>
    </source>
</reference>
<accession>A0A0J7Z0P8</accession>
<comment type="caution">
    <text evidence="2">The sequence shown here is derived from an EMBL/GenBank/DDBJ whole genome shotgun (WGS) entry which is preliminary data.</text>
</comment>
<evidence type="ECO:0000256" key="1">
    <source>
        <dbReference type="SAM" id="MobiDB-lite"/>
    </source>
</evidence>
<evidence type="ECO:0000313" key="2">
    <source>
        <dbReference type="EMBL" id="KMS69384.1"/>
    </source>
</evidence>
<dbReference type="PATRIC" id="fig|1938.3.peg.7403"/>
<organism evidence="2 3">
    <name type="scientific">Streptomyces viridochromogenes</name>
    <dbReference type="NCBI Taxonomy" id="1938"/>
    <lineage>
        <taxon>Bacteria</taxon>
        <taxon>Bacillati</taxon>
        <taxon>Actinomycetota</taxon>
        <taxon>Actinomycetes</taxon>
        <taxon>Kitasatosporales</taxon>
        <taxon>Streptomycetaceae</taxon>
        <taxon>Streptomyces</taxon>
    </lineage>
</organism>
<sequence>MGSTVRANSDFSVLAGGSLRCALYAASTSPVSASATSHESAETRGTRGISAVGRTCGPDRYSSAGCGVVARCPPGGSESCPVRATAVAGASASRPAAQSAQVDARAREVNPIFISST</sequence>